<evidence type="ECO:0000259" key="11">
    <source>
        <dbReference type="Pfam" id="PF03895"/>
    </source>
</evidence>
<keyword evidence="10" id="KW-0998">Cell outer membrane</keyword>
<keyword evidence="15" id="KW-1185">Reference proteome</keyword>
<evidence type="ECO:0000313" key="15">
    <source>
        <dbReference type="Proteomes" id="UP000000440"/>
    </source>
</evidence>
<evidence type="ECO:0000256" key="7">
    <source>
        <dbReference type="ARBA" id="ARBA00022729"/>
    </source>
</evidence>
<dbReference type="Gene3D" id="2.150.10.10">
    <property type="entry name" value="Serralysin-like metalloprotease, C-terminal"/>
    <property type="match status" value="2"/>
</dbReference>
<keyword evidence="7" id="KW-0732">Signal</keyword>
<dbReference type="GO" id="GO:0015031">
    <property type="term" value="P:protein transport"/>
    <property type="evidence" value="ECO:0007669"/>
    <property type="project" value="UniProtKB-KW"/>
</dbReference>
<proteinExistence type="inferred from homology"/>
<evidence type="ECO:0000259" key="12">
    <source>
        <dbReference type="Pfam" id="PF05658"/>
    </source>
</evidence>
<dbReference type="SUPFAM" id="SSF54523">
    <property type="entry name" value="Pili subunits"/>
    <property type="match status" value="1"/>
</dbReference>
<feature type="domain" description="Trimeric autotransporter adhesin YadA-like C-terminal membrane anchor" evidence="11">
    <location>
        <begin position="220"/>
        <end position="276"/>
    </location>
</feature>
<feature type="domain" description="Trimeric autotransporter adhesin YadA-like stalk" evidence="13">
    <location>
        <begin position="47"/>
        <end position="76"/>
    </location>
</feature>
<comment type="subcellular location">
    <subcellularLocation>
        <location evidence="2">Cell outer membrane</location>
    </subcellularLocation>
    <subcellularLocation>
        <location evidence="1">Cell surface</location>
    </subcellularLocation>
</comment>
<dbReference type="InterPro" id="IPR008640">
    <property type="entry name" value="Adhesin_Head_dom"/>
</dbReference>
<keyword evidence="5" id="KW-1134">Transmembrane beta strand</keyword>
<dbReference type="Gene3D" id="3.30.1300.30">
    <property type="entry name" value="GSPII I/J protein-like"/>
    <property type="match status" value="1"/>
</dbReference>
<dbReference type="InterPro" id="IPR011049">
    <property type="entry name" value="Serralysin-like_metalloprot_C"/>
</dbReference>
<feature type="domain" description="Trimeric autotransporter adhesin YadA-like head" evidence="12">
    <location>
        <begin position="5"/>
        <end position="29"/>
    </location>
</feature>
<dbReference type="GO" id="GO:0009279">
    <property type="term" value="C:cell outer membrane"/>
    <property type="evidence" value="ECO:0007669"/>
    <property type="project" value="UniProtKB-SubCell"/>
</dbReference>
<evidence type="ECO:0000256" key="1">
    <source>
        <dbReference type="ARBA" id="ARBA00004241"/>
    </source>
</evidence>
<evidence type="ECO:0000256" key="3">
    <source>
        <dbReference type="ARBA" id="ARBA00005848"/>
    </source>
</evidence>
<dbReference type="InterPro" id="IPR008635">
    <property type="entry name" value="Coiled_stalk_dom"/>
</dbReference>
<evidence type="ECO:0000259" key="13">
    <source>
        <dbReference type="Pfam" id="PF05662"/>
    </source>
</evidence>
<dbReference type="InterPro" id="IPR005594">
    <property type="entry name" value="YadA_C"/>
</dbReference>
<dbReference type="Pfam" id="PF05662">
    <property type="entry name" value="YadA_stalk"/>
    <property type="match status" value="2"/>
</dbReference>
<dbReference type="Proteomes" id="UP000000440">
    <property type="component" value="Chromosome"/>
</dbReference>
<dbReference type="SUPFAM" id="SSF101967">
    <property type="entry name" value="Adhesin YadA, collagen-binding domain"/>
    <property type="match status" value="2"/>
</dbReference>
<dbReference type="eggNOG" id="COG5295">
    <property type="taxonomic scope" value="Bacteria"/>
</dbReference>
<gene>
    <name evidence="14" type="ordered locus">tlr2132</name>
</gene>
<keyword evidence="8" id="KW-0653">Protein transport</keyword>
<evidence type="ECO:0000256" key="2">
    <source>
        <dbReference type="ARBA" id="ARBA00004442"/>
    </source>
</evidence>
<dbReference type="AlphaFoldDB" id="Q8DH28"/>
<evidence type="ECO:0000256" key="9">
    <source>
        <dbReference type="ARBA" id="ARBA00023136"/>
    </source>
</evidence>
<evidence type="ECO:0000313" key="14">
    <source>
        <dbReference type="EMBL" id="BAC09684.1"/>
    </source>
</evidence>
<evidence type="ECO:0000256" key="10">
    <source>
        <dbReference type="ARBA" id="ARBA00023237"/>
    </source>
</evidence>
<dbReference type="EnsemblBacteria" id="BAC09684">
    <property type="protein sequence ID" value="BAC09684"/>
    <property type="gene ID" value="BAC09684"/>
</dbReference>
<feature type="domain" description="Trimeric autotransporter adhesin YadA-like head" evidence="12">
    <location>
        <begin position="103"/>
        <end position="128"/>
    </location>
</feature>
<evidence type="ECO:0000256" key="8">
    <source>
        <dbReference type="ARBA" id="ARBA00022927"/>
    </source>
</evidence>
<evidence type="ECO:0000256" key="5">
    <source>
        <dbReference type="ARBA" id="ARBA00022452"/>
    </source>
</evidence>
<dbReference type="Pfam" id="PF03895">
    <property type="entry name" value="YadA_anchor"/>
    <property type="match status" value="1"/>
</dbReference>
<feature type="domain" description="Trimeric autotransporter adhesin YadA-like stalk" evidence="13">
    <location>
        <begin position="160"/>
        <end position="175"/>
    </location>
</feature>
<keyword evidence="4" id="KW-0813">Transport</keyword>
<dbReference type="InterPro" id="IPR045584">
    <property type="entry name" value="Pilin-like"/>
</dbReference>
<evidence type="ECO:0000256" key="4">
    <source>
        <dbReference type="ARBA" id="ARBA00022448"/>
    </source>
</evidence>
<dbReference type="EMBL" id="BA000039">
    <property type="protein sequence ID" value="BAC09684.1"/>
    <property type="molecule type" value="Genomic_DNA"/>
</dbReference>
<protein>
    <submittedName>
        <fullName evidence="14">Tlr2132 protein</fullName>
    </submittedName>
</protein>
<sequence length="276" mass="26617">MAAGANDGVAIGKNALANQPNSVAIGANSVTTAPNAVSVGNVGAERKIVNVAPGLIAPTSTDAINGSQLSALINQLFATGICSITGATVTCGNIALGSAATPTGANSIAIGNNSIANAPNAIAFGPGAQAIHPNSVAIGAGSVTTAPNTVSVGAPGAERRITNVATPINPTDAVNKAYVDGIGAAALGAANAYTDSQINQLRGEAFAGIASVSALLPVVPARSGQATFNVGFATYGGYSAAGIAMAYQIGAVVINGGASFSSAGYPLGRIGIGIRF</sequence>
<comment type="similarity">
    <text evidence="3">Belongs to the autotransporter-2 (AT-2) (TC 1.B.40) family.</text>
</comment>
<dbReference type="Pfam" id="PF05658">
    <property type="entry name" value="YadA_head"/>
    <property type="match status" value="3"/>
</dbReference>
<dbReference type="KEGG" id="tel:tlr2132"/>
<dbReference type="GO" id="GO:0009986">
    <property type="term" value="C:cell surface"/>
    <property type="evidence" value="ECO:0007669"/>
    <property type="project" value="UniProtKB-SubCell"/>
</dbReference>
<keyword evidence="9" id="KW-0472">Membrane</keyword>
<reference evidence="14 15" key="1">
    <citation type="journal article" date="2002" name="DNA Res.">
        <title>Complete genome structure of the thermophilic cyanobacterium Thermosynechococcus elongatus BP-1.</title>
        <authorList>
            <person name="Nakamura Y."/>
            <person name="Kaneko T."/>
            <person name="Sato S."/>
            <person name="Ikeuchi M."/>
            <person name="Katoh H."/>
            <person name="Sasamoto S."/>
            <person name="Watanabe A."/>
            <person name="Iriguchi M."/>
            <person name="Kawashima K."/>
            <person name="Kimura T."/>
            <person name="Kishida Y."/>
            <person name="Kiyokawa C."/>
            <person name="Kohara M."/>
            <person name="Matsumoto M."/>
            <person name="Matsuno A."/>
            <person name="Nakazaki N."/>
            <person name="Shimpo S."/>
            <person name="Sugimoto M."/>
            <person name="Takeuchi C."/>
            <person name="Yamada M."/>
            <person name="Tabata S."/>
        </authorList>
    </citation>
    <scope>NUCLEOTIDE SEQUENCE [LARGE SCALE GENOMIC DNA]</scope>
    <source>
        <strain evidence="15">IAM M-273 / NIES-2133 / BP-1</strain>
    </source>
</reference>
<dbReference type="RefSeq" id="WP_011057966.1">
    <property type="nucleotide sequence ID" value="NC_004113.1"/>
</dbReference>
<name>Q8DH28_THEVB</name>
<feature type="domain" description="Trimeric autotransporter adhesin YadA-like head" evidence="12">
    <location>
        <begin position="134"/>
        <end position="154"/>
    </location>
</feature>
<evidence type="ECO:0000256" key="6">
    <source>
        <dbReference type="ARBA" id="ARBA00022692"/>
    </source>
</evidence>
<organism evidence="14 15">
    <name type="scientific">Thermosynechococcus vestitus (strain NIES-2133 / IAM M-273 / BP-1)</name>
    <dbReference type="NCBI Taxonomy" id="197221"/>
    <lineage>
        <taxon>Bacteria</taxon>
        <taxon>Bacillati</taxon>
        <taxon>Cyanobacteriota</taxon>
        <taxon>Cyanophyceae</taxon>
        <taxon>Acaryochloridales</taxon>
        <taxon>Thermosynechococcaceae</taxon>
        <taxon>Thermosynechococcus</taxon>
    </lineage>
</organism>
<keyword evidence="6" id="KW-0812">Transmembrane</keyword>
<accession>Q8DH28</accession>